<dbReference type="EMBL" id="LAZR01000516">
    <property type="protein sequence ID" value="KKN65786.1"/>
    <property type="molecule type" value="Genomic_DNA"/>
</dbReference>
<proteinExistence type="predicted"/>
<comment type="caution">
    <text evidence="1">The sequence shown here is derived from an EMBL/GenBank/DDBJ whole genome shotgun (WGS) entry which is preliminary data.</text>
</comment>
<gene>
    <name evidence="1" type="ORF">LCGC14_0478310</name>
</gene>
<accession>A0A0F9UX93</accession>
<name>A0A0F9UX93_9ZZZZ</name>
<reference evidence="1" key="1">
    <citation type="journal article" date="2015" name="Nature">
        <title>Complex archaea that bridge the gap between prokaryotes and eukaryotes.</title>
        <authorList>
            <person name="Spang A."/>
            <person name="Saw J.H."/>
            <person name="Jorgensen S.L."/>
            <person name="Zaremba-Niedzwiedzka K."/>
            <person name="Martijn J."/>
            <person name="Lind A.E."/>
            <person name="van Eijk R."/>
            <person name="Schleper C."/>
            <person name="Guy L."/>
            <person name="Ettema T.J."/>
        </authorList>
    </citation>
    <scope>NUCLEOTIDE SEQUENCE</scope>
</reference>
<dbReference type="AlphaFoldDB" id="A0A0F9UX93"/>
<evidence type="ECO:0000313" key="1">
    <source>
        <dbReference type="EMBL" id="KKN65786.1"/>
    </source>
</evidence>
<sequence length="112" mass="13193">MNDHVKTLDENERLRAELYGPEPEQPKMVSGVFTASENEEPFKDNPILQARRRAFDHPTQVNLCNLTDVVHRETSKLRDEHVRALRVRVKELEREIDKRDRIIVDYVSGEKK</sequence>
<organism evidence="1">
    <name type="scientific">marine sediment metagenome</name>
    <dbReference type="NCBI Taxonomy" id="412755"/>
    <lineage>
        <taxon>unclassified sequences</taxon>
        <taxon>metagenomes</taxon>
        <taxon>ecological metagenomes</taxon>
    </lineage>
</organism>
<protein>
    <submittedName>
        <fullName evidence="1">Uncharacterized protein</fullName>
    </submittedName>
</protein>